<feature type="domain" description="BLUF" evidence="1">
    <location>
        <begin position="1"/>
        <end position="79"/>
    </location>
</feature>
<evidence type="ECO:0000259" key="1">
    <source>
        <dbReference type="PROSITE" id="PS50925"/>
    </source>
</evidence>
<dbReference type="PROSITE" id="PS50925">
    <property type="entry name" value="BLUF"/>
    <property type="match status" value="1"/>
</dbReference>
<dbReference type="Gene3D" id="3.30.70.100">
    <property type="match status" value="1"/>
</dbReference>
<dbReference type="GO" id="GO:0071949">
    <property type="term" value="F:FAD binding"/>
    <property type="evidence" value="ECO:0007669"/>
    <property type="project" value="InterPro"/>
</dbReference>
<dbReference type="Proteomes" id="UP000565262">
    <property type="component" value="Unassembled WGS sequence"/>
</dbReference>
<dbReference type="EMBL" id="JACJFM010000047">
    <property type="protein sequence ID" value="MBB1489238.1"/>
    <property type="molecule type" value="Genomic_DNA"/>
</dbReference>
<accession>A0A839IWA6</accession>
<dbReference type="GO" id="GO:0009882">
    <property type="term" value="F:blue light photoreceptor activity"/>
    <property type="evidence" value="ECO:0007669"/>
    <property type="project" value="InterPro"/>
</dbReference>
<keyword evidence="3" id="KW-1185">Reference proteome</keyword>
<reference evidence="2 3" key="1">
    <citation type="submission" date="2020-08" db="EMBL/GenBank/DDBJ databases">
        <title>Oceanospirillum sp. nov. isolated from marine sediment.</title>
        <authorList>
            <person name="Ji X."/>
        </authorList>
    </citation>
    <scope>NUCLEOTIDE SEQUENCE [LARGE SCALE GENOMIC DNA]</scope>
    <source>
        <strain evidence="2 3">D5</strain>
    </source>
</reference>
<comment type="caution">
    <text evidence="2">The sequence shown here is derived from an EMBL/GenBank/DDBJ whole genome shotgun (WGS) entry which is preliminary data.</text>
</comment>
<dbReference type="InterPro" id="IPR036046">
    <property type="entry name" value="Acylphosphatase-like_dom_sf"/>
</dbReference>
<name>A0A839IWA6_9GAMM</name>
<dbReference type="AlphaFoldDB" id="A0A839IWA6"/>
<sequence>MSSEDILELLAESRELNKQRNITGMLLYRYGSFMQVMEGERYAVCDLFESVKQDPRHKNIDLIILEPTEKRAFDDWSMSFIHSEIEPDEEQRGVSGYLQYGNEARNAPLFPSIPATFMNMFAHSGRKVPQNAEPVA</sequence>
<evidence type="ECO:0000313" key="2">
    <source>
        <dbReference type="EMBL" id="MBB1489238.1"/>
    </source>
</evidence>
<organism evidence="2 3">
    <name type="scientific">Oceanospirillum sediminis</name>
    <dbReference type="NCBI Taxonomy" id="2760088"/>
    <lineage>
        <taxon>Bacteria</taxon>
        <taxon>Pseudomonadati</taxon>
        <taxon>Pseudomonadota</taxon>
        <taxon>Gammaproteobacteria</taxon>
        <taxon>Oceanospirillales</taxon>
        <taxon>Oceanospirillaceae</taxon>
        <taxon>Oceanospirillum</taxon>
    </lineage>
</organism>
<protein>
    <submittedName>
        <fullName evidence="2">BLUF domain-containing protein</fullName>
    </submittedName>
</protein>
<evidence type="ECO:0000313" key="3">
    <source>
        <dbReference type="Proteomes" id="UP000565262"/>
    </source>
</evidence>
<dbReference type="SUPFAM" id="SSF54975">
    <property type="entry name" value="Acylphosphatase/BLUF domain-like"/>
    <property type="match status" value="1"/>
</dbReference>
<gene>
    <name evidence="2" type="ORF">H4O21_21740</name>
</gene>
<proteinExistence type="predicted"/>
<dbReference type="InterPro" id="IPR007024">
    <property type="entry name" value="BLUF_domain"/>
</dbReference>
<dbReference type="SMART" id="SM01034">
    <property type="entry name" value="BLUF"/>
    <property type="match status" value="1"/>
</dbReference>
<dbReference type="Pfam" id="PF04940">
    <property type="entry name" value="BLUF"/>
    <property type="match status" value="1"/>
</dbReference>